<name>A0AAU8NA53_9BACL</name>
<proteinExistence type="predicted"/>
<accession>A0AAU8NA53</accession>
<gene>
    <name evidence="1" type="ORF">ABXS70_20095</name>
</gene>
<organism evidence="1">
    <name type="scientific">Paenibacillus sp. AN1007</name>
    <dbReference type="NCBI Taxonomy" id="3151385"/>
    <lineage>
        <taxon>Bacteria</taxon>
        <taxon>Bacillati</taxon>
        <taxon>Bacillota</taxon>
        <taxon>Bacilli</taxon>
        <taxon>Bacillales</taxon>
        <taxon>Paenibacillaceae</taxon>
        <taxon>Paenibacillus</taxon>
    </lineage>
</organism>
<sequence length="320" mass="36355">MADLDRRLLEEGLATIASSRERTGDLWHAHYGAGAIAAYFYVRENRLTSLAAGSVTAEAKAMLRQHGTRPAPTDLPDACLPLVEAEARIADALEQTIGELHWVGHQAIYGAVSLKAIRELEGWGTAEEIEQIAQLIASFERTIPGRSWVNTTVKEIRHMRLEEKDGFLEIQNPMQLSQLILEELGAFQTIYQAESHHDLIGHMLTYGHALNILYELGYRELFDKGIPPFLKMVKALRLSRSIDVITDKTATLQSPVDVLPLTRAERSGALPHELEYWLTDRRCHDWYGGHVFKFPFSFYHHARNVEAEPEIWENFRYIIA</sequence>
<reference evidence="1" key="1">
    <citation type="submission" date="2024-05" db="EMBL/GenBank/DDBJ databases">
        <title>Draft genome assemblies of 36 bacteria isolated from hibernating arctic ground squirrels.</title>
        <authorList>
            <person name="McKee H."/>
            <person name="Mullen L."/>
            <person name="Drown D.M."/>
            <person name="Duddleston K.N."/>
        </authorList>
    </citation>
    <scope>NUCLEOTIDE SEQUENCE</scope>
    <source>
        <strain evidence="1">AN1007</strain>
    </source>
</reference>
<dbReference type="EMBL" id="CP159992">
    <property type="protein sequence ID" value="XCP93501.1"/>
    <property type="molecule type" value="Genomic_DNA"/>
</dbReference>
<evidence type="ECO:0000313" key="1">
    <source>
        <dbReference type="EMBL" id="XCP93501.1"/>
    </source>
</evidence>
<protein>
    <submittedName>
        <fullName evidence="1">Uncharacterized protein</fullName>
    </submittedName>
</protein>
<dbReference type="AlphaFoldDB" id="A0AAU8NA53"/>
<dbReference type="RefSeq" id="WP_366290329.1">
    <property type="nucleotide sequence ID" value="NZ_CP159992.1"/>
</dbReference>